<dbReference type="SMART" id="SM00225">
    <property type="entry name" value="BTB"/>
    <property type="match status" value="1"/>
</dbReference>
<dbReference type="CDD" id="cd18186">
    <property type="entry name" value="BTB_POZ_ZBTB_KLHL-like"/>
    <property type="match status" value="1"/>
</dbReference>
<dbReference type="InterPro" id="IPR011705">
    <property type="entry name" value="BACK"/>
</dbReference>
<dbReference type="Gene3D" id="3.30.710.10">
    <property type="entry name" value="Potassium Channel Kv1.1, Chain A"/>
    <property type="match status" value="1"/>
</dbReference>
<dbReference type="Pfam" id="PF07707">
    <property type="entry name" value="BACK"/>
    <property type="match status" value="1"/>
</dbReference>
<dbReference type="SUPFAM" id="SSF54695">
    <property type="entry name" value="POZ domain"/>
    <property type="match status" value="1"/>
</dbReference>
<evidence type="ECO:0000259" key="1">
    <source>
        <dbReference type="PROSITE" id="PS50097"/>
    </source>
</evidence>
<reference evidence="2 3" key="1">
    <citation type="submission" date="2018-06" db="EMBL/GenBank/DDBJ databases">
        <title>Comparative genomics reveals the genomic features of Rhizophagus irregularis, R. cerebriforme, R. diaphanum and Gigaspora rosea, and their symbiotic lifestyle signature.</title>
        <authorList>
            <person name="Morin E."/>
            <person name="San Clemente H."/>
            <person name="Chen E.C.H."/>
            <person name="De La Providencia I."/>
            <person name="Hainaut M."/>
            <person name="Kuo A."/>
            <person name="Kohler A."/>
            <person name="Murat C."/>
            <person name="Tang N."/>
            <person name="Roy S."/>
            <person name="Loubradou J."/>
            <person name="Henrissat B."/>
            <person name="Grigoriev I.V."/>
            <person name="Corradi N."/>
            <person name="Roux C."/>
            <person name="Martin F.M."/>
        </authorList>
    </citation>
    <scope>NUCLEOTIDE SEQUENCE [LARGE SCALE GENOMIC DNA]</scope>
    <source>
        <strain evidence="2 3">DAOM 194757</strain>
    </source>
</reference>
<keyword evidence="3" id="KW-1185">Reference proteome</keyword>
<dbReference type="PANTHER" id="PTHR46306">
    <property type="entry name" value="BTB/POZ DOMAIN-CONTAINING PROTEIN 9"/>
    <property type="match status" value="1"/>
</dbReference>
<dbReference type="Proteomes" id="UP000266673">
    <property type="component" value="Unassembled WGS sequence"/>
</dbReference>
<dbReference type="Pfam" id="PF00651">
    <property type="entry name" value="BTB"/>
    <property type="match status" value="1"/>
</dbReference>
<dbReference type="InterPro" id="IPR052407">
    <property type="entry name" value="BTB_POZ_domain_cont_9"/>
</dbReference>
<dbReference type="AlphaFoldDB" id="A0A397VJY1"/>
<dbReference type="GO" id="GO:0005737">
    <property type="term" value="C:cytoplasm"/>
    <property type="evidence" value="ECO:0007669"/>
    <property type="project" value="TreeGrafter"/>
</dbReference>
<accession>A0A397VJY1</accession>
<name>A0A397VJY1_9GLOM</name>
<organism evidence="2 3">
    <name type="scientific">Gigaspora rosea</name>
    <dbReference type="NCBI Taxonomy" id="44941"/>
    <lineage>
        <taxon>Eukaryota</taxon>
        <taxon>Fungi</taxon>
        <taxon>Fungi incertae sedis</taxon>
        <taxon>Mucoromycota</taxon>
        <taxon>Glomeromycotina</taxon>
        <taxon>Glomeromycetes</taxon>
        <taxon>Diversisporales</taxon>
        <taxon>Gigasporaceae</taxon>
        <taxon>Gigaspora</taxon>
    </lineage>
</organism>
<gene>
    <name evidence="2" type="ORF">C2G38_2033286</name>
</gene>
<proteinExistence type="predicted"/>
<dbReference type="OrthoDB" id="298084at2759"/>
<sequence length="267" mass="31659">MASKFLEKLSNNYLELLDDEEDFNVIINVGKSPNNKIFQAHSPVLRYRSLYFRNKLANTGKDENNIKMIDLNHISIQQFEIIIKYIYGGVILLEKLETSLIFELMLIAHELLCDELTKYLELHLIESKASWLRLHFTQIYEQSSQNNELLELQNWCNNIIVKYPHKIFNSENFNSLQETALISLIRRDDLQMEEVKIWNYIIKWGIAQTPSLPSEPKDWSQENFQTLKTTLNNFLPLIRYFQMSKEDIINNVQPYYQILEKISGKIY</sequence>
<feature type="domain" description="BTB" evidence="1">
    <location>
        <begin position="23"/>
        <end position="95"/>
    </location>
</feature>
<dbReference type="Gene3D" id="1.25.40.420">
    <property type="match status" value="1"/>
</dbReference>
<dbReference type="EMBL" id="QKWP01000292">
    <property type="protein sequence ID" value="RIB22795.1"/>
    <property type="molecule type" value="Genomic_DNA"/>
</dbReference>
<dbReference type="PROSITE" id="PS50097">
    <property type="entry name" value="BTB"/>
    <property type="match status" value="1"/>
</dbReference>
<evidence type="ECO:0000313" key="2">
    <source>
        <dbReference type="EMBL" id="RIB22795.1"/>
    </source>
</evidence>
<dbReference type="PANTHER" id="PTHR46306:SF1">
    <property type="entry name" value="BTB_POZ DOMAIN-CONTAINING PROTEIN 9"/>
    <property type="match status" value="1"/>
</dbReference>
<comment type="caution">
    <text evidence="2">The sequence shown here is derived from an EMBL/GenBank/DDBJ whole genome shotgun (WGS) entry which is preliminary data.</text>
</comment>
<dbReference type="InterPro" id="IPR011333">
    <property type="entry name" value="SKP1/BTB/POZ_sf"/>
</dbReference>
<protein>
    <recommendedName>
        <fullName evidence="1">BTB domain-containing protein</fullName>
    </recommendedName>
</protein>
<evidence type="ECO:0000313" key="3">
    <source>
        <dbReference type="Proteomes" id="UP000266673"/>
    </source>
</evidence>
<dbReference type="InterPro" id="IPR000210">
    <property type="entry name" value="BTB/POZ_dom"/>
</dbReference>